<dbReference type="AlphaFoldDB" id="F9X0I2"/>
<accession>F9X0I2</accession>
<gene>
    <name evidence="2" type="ORF">MYCGRDRAFT_102767</name>
</gene>
<evidence type="ECO:0000313" key="3">
    <source>
        <dbReference type="Proteomes" id="UP000008062"/>
    </source>
</evidence>
<feature type="transmembrane region" description="Helical" evidence="1">
    <location>
        <begin position="37"/>
        <end position="57"/>
    </location>
</feature>
<reference evidence="2 3" key="1">
    <citation type="journal article" date="2011" name="PLoS Genet.">
        <title>Finished genome of the fungal wheat pathogen Mycosphaerella graminicola reveals dispensome structure, chromosome plasticity, and stealth pathogenesis.</title>
        <authorList>
            <person name="Goodwin S.B."/>
            <person name="Ben M'barek S."/>
            <person name="Dhillon B."/>
            <person name="Wittenberg A.H.J."/>
            <person name="Crane C.F."/>
            <person name="Hane J.K."/>
            <person name="Foster A.J."/>
            <person name="Van der Lee T.A.J."/>
            <person name="Grimwood J."/>
            <person name="Aerts A."/>
            <person name="Antoniw J."/>
            <person name="Bailey A."/>
            <person name="Bluhm B."/>
            <person name="Bowler J."/>
            <person name="Bristow J."/>
            <person name="van der Burgt A."/>
            <person name="Canto-Canche B."/>
            <person name="Churchill A.C.L."/>
            <person name="Conde-Ferraez L."/>
            <person name="Cools H.J."/>
            <person name="Coutinho P.M."/>
            <person name="Csukai M."/>
            <person name="Dehal P."/>
            <person name="De Wit P."/>
            <person name="Donzelli B."/>
            <person name="van de Geest H.C."/>
            <person name="van Ham R.C.H.J."/>
            <person name="Hammond-Kosack K.E."/>
            <person name="Henrissat B."/>
            <person name="Kilian A."/>
            <person name="Kobayashi A.K."/>
            <person name="Koopmann E."/>
            <person name="Kourmpetis Y."/>
            <person name="Kuzniar A."/>
            <person name="Lindquist E."/>
            <person name="Lombard V."/>
            <person name="Maliepaard C."/>
            <person name="Martins N."/>
            <person name="Mehrabi R."/>
            <person name="Nap J.P.H."/>
            <person name="Ponomarenko A."/>
            <person name="Rudd J.J."/>
            <person name="Salamov A."/>
            <person name="Schmutz J."/>
            <person name="Schouten H.J."/>
            <person name="Shapiro H."/>
            <person name="Stergiopoulos I."/>
            <person name="Torriani S.F.F."/>
            <person name="Tu H."/>
            <person name="de Vries R.P."/>
            <person name="Waalwijk C."/>
            <person name="Ware S.B."/>
            <person name="Wiebenga A."/>
            <person name="Zwiers L.-H."/>
            <person name="Oliver R.P."/>
            <person name="Grigoriev I.V."/>
            <person name="Kema G.H.J."/>
        </authorList>
    </citation>
    <scope>NUCLEOTIDE SEQUENCE [LARGE SCALE GENOMIC DNA]</scope>
    <source>
        <strain evidence="3">CBS 115943 / IPO323</strain>
    </source>
</reference>
<dbReference type="KEGG" id="ztr:MYCGRDRAFT_102767"/>
<dbReference type="HOGENOM" id="CLU_2905887_0_0_1"/>
<sequence length="62" mass="6894">MSCSWCRRNSIKEDARLPRGHSRSSPRPSHRIPVPPTLPIVIPIVSLILLTSMVPLVPLTTL</sequence>
<keyword evidence="3" id="KW-1185">Reference proteome</keyword>
<protein>
    <submittedName>
        <fullName evidence="2">Uncharacterized protein</fullName>
    </submittedName>
</protein>
<name>F9X0I2_ZYMTI</name>
<dbReference type="RefSeq" id="XP_003856572.1">
    <property type="nucleotide sequence ID" value="XM_003856524.1"/>
</dbReference>
<keyword evidence="1" id="KW-1133">Transmembrane helix</keyword>
<evidence type="ECO:0000313" key="2">
    <source>
        <dbReference type="EMBL" id="EGP91548.1"/>
    </source>
</evidence>
<keyword evidence="1" id="KW-0472">Membrane</keyword>
<dbReference type="InParanoid" id="F9X0I2"/>
<dbReference type="GeneID" id="13395357"/>
<organism evidence="2 3">
    <name type="scientific">Zymoseptoria tritici (strain CBS 115943 / IPO323)</name>
    <name type="common">Speckled leaf blotch fungus</name>
    <name type="synonym">Septoria tritici</name>
    <dbReference type="NCBI Taxonomy" id="336722"/>
    <lineage>
        <taxon>Eukaryota</taxon>
        <taxon>Fungi</taxon>
        <taxon>Dikarya</taxon>
        <taxon>Ascomycota</taxon>
        <taxon>Pezizomycotina</taxon>
        <taxon>Dothideomycetes</taxon>
        <taxon>Dothideomycetidae</taxon>
        <taxon>Mycosphaerellales</taxon>
        <taxon>Mycosphaerellaceae</taxon>
        <taxon>Zymoseptoria</taxon>
    </lineage>
</organism>
<dbReference type="Proteomes" id="UP000008062">
    <property type="component" value="Chromosome 1"/>
</dbReference>
<dbReference type="EMBL" id="CM001196">
    <property type="protein sequence ID" value="EGP91548.1"/>
    <property type="molecule type" value="Genomic_DNA"/>
</dbReference>
<proteinExistence type="predicted"/>
<keyword evidence="1" id="KW-0812">Transmembrane</keyword>
<evidence type="ECO:0000256" key="1">
    <source>
        <dbReference type="SAM" id="Phobius"/>
    </source>
</evidence>